<evidence type="ECO:0000313" key="1">
    <source>
        <dbReference type="EMBL" id="RNA31797.1"/>
    </source>
</evidence>
<gene>
    <name evidence="1" type="ORF">BpHYR1_049183</name>
</gene>
<dbReference type="EMBL" id="REGN01001894">
    <property type="protein sequence ID" value="RNA31797.1"/>
    <property type="molecule type" value="Genomic_DNA"/>
</dbReference>
<reference evidence="1 2" key="1">
    <citation type="journal article" date="2018" name="Sci. Rep.">
        <title>Genomic signatures of local adaptation to the degree of environmental predictability in rotifers.</title>
        <authorList>
            <person name="Franch-Gras L."/>
            <person name="Hahn C."/>
            <person name="Garcia-Roger E.M."/>
            <person name="Carmona M.J."/>
            <person name="Serra M."/>
            <person name="Gomez A."/>
        </authorList>
    </citation>
    <scope>NUCLEOTIDE SEQUENCE [LARGE SCALE GENOMIC DNA]</scope>
    <source>
        <strain evidence="1">HYR1</strain>
    </source>
</reference>
<name>A0A3M7S825_BRAPC</name>
<evidence type="ECO:0000313" key="2">
    <source>
        <dbReference type="Proteomes" id="UP000276133"/>
    </source>
</evidence>
<accession>A0A3M7S825</accession>
<sequence length="205" mass="24303">MQQIAKFLQRLEGVCRILYYLKNHFTIESPNTHSISDEHNFSIKHKNLRLAYQSHQVFLIGLECLDWDEECEDLEYKMVWQLFSPLTFNAFSKLICMNFDTEKCLKLWRNGLLYEDAYFHVLVKCSDTEISLSVRMMDVEKNINIISFDDKSYLSHIRNLLTKFHVAKKIKFKESYHPLEFENNEIKILTQNDTGIVIQNVPIAI</sequence>
<comment type="caution">
    <text evidence="1">The sequence shown here is derived from an EMBL/GenBank/DDBJ whole genome shotgun (WGS) entry which is preliminary data.</text>
</comment>
<protein>
    <submittedName>
        <fullName evidence="1">Uncharacterized protein</fullName>
    </submittedName>
</protein>
<dbReference type="Proteomes" id="UP000276133">
    <property type="component" value="Unassembled WGS sequence"/>
</dbReference>
<organism evidence="1 2">
    <name type="scientific">Brachionus plicatilis</name>
    <name type="common">Marine rotifer</name>
    <name type="synonym">Brachionus muelleri</name>
    <dbReference type="NCBI Taxonomy" id="10195"/>
    <lineage>
        <taxon>Eukaryota</taxon>
        <taxon>Metazoa</taxon>
        <taxon>Spiralia</taxon>
        <taxon>Gnathifera</taxon>
        <taxon>Rotifera</taxon>
        <taxon>Eurotatoria</taxon>
        <taxon>Monogononta</taxon>
        <taxon>Pseudotrocha</taxon>
        <taxon>Ploima</taxon>
        <taxon>Brachionidae</taxon>
        <taxon>Brachionus</taxon>
    </lineage>
</organism>
<dbReference type="AlphaFoldDB" id="A0A3M7S825"/>
<proteinExistence type="predicted"/>
<keyword evidence="2" id="KW-1185">Reference proteome</keyword>